<evidence type="ECO:0000256" key="1">
    <source>
        <dbReference type="SAM" id="Phobius"/>
    </source>
</evidence>
<protein>
    <submittedName>
        <fullName evidence="2">Uncharacterized protein</fullName>
    </submittedName>
</protein>
<feature type="transmembrane region" description="Helical" evidence="1">
    <location>
        <begin position="12"/>
        <end position="31"/>
    </location>
</feature>
<evidence type="ECO:0000313" key="2">
    <source>
        <dbReference type="EMBL" id="KAH0942909.1"/>
    </source>
</evidence>
<proteinExistence type="predicted"/>
<keyword evidence="1" id="KW-1133">Transmembrane helix</keyword>
<keyword evidence="1" id="KW-0812">Transmembrane</keyword>
<organism evidence="2 3">
    <name type="scientific">Brassica napus</name>
    <name type="common">Rape</name>
    <dbReference type="NCBI Taxonomy" id="3708"/>
    <lineage>
        <taxon>Eukaryota</taxon>
        <taxon>Viridiplantae</taxon>
        <taxon>Streptophyta</taxon>
        <taxon>Embryophyta</taxon>
        <taxon>Tracheophyta</taxon>
        <taxon>Spermatophyta</taxon>
        <taxon>Magnoliopsida</taxon>
        <taxon>eudicotyledons</taxon>
        <taxon>Gunneridae</taxon>
        <taxon>Pentapetalae</taxon>
        <taxon>rosids</taxon>
        <taxon>malvids</taxon>
        <taxon>Brassicales</taxon>
        <taxon>Brassicaceae</taxon>
        <taxon>Brassiceae</taxon>
        <taxon>Brassica</taxon>
    </lineage>
</organism>
<comment type="caution">
    <text evidence="2">The sequence shown here is derived from an EMBL/GenBank/DDBJ whole genome shotgun (WGS) entry which is preliminary data.</text>
</comment>
<gene>
    <name evidence="2" type="ORF">HID58_002546</name>
</gene>
<evidence type="ECO:0000313" key="3">
    <source>
        <dbReference type="Proteomes" id="UP000824890"/>
    </source>
</evidence>
<accession>A0ABQ8EMU1</accession>
<name>A0ABQ8EMU1_BRANA</name>
<sequence length="138" mass="16366">MNFTKRNSFLQIGKFLCVILITAPYSIFPFASNHSNPQWRHCRQFYIVIRLWRGFVILADSAEENDLRLRGMTQKMILLQSRDFLPPLLSWSQRDGEQRGTKKVYESMTLPEPAPRHFPKKKDPKMVNRSRRMLVNKI</sequence>
<dbReference type="Proteomes" id="UP000824890">
    <property type="component" value="Unassembled WGS sequence"/>
</dbReference>
<reference evidence="2 3" key="1">
    <citation type="submission" date="2021-05" db="EMBL/GenBank/DDBJ databases">
        <title>Genome Assembly of Synthetic Allotetraploid Brassica napus Reveals Homoeologous Exchanges between Subgenomes.</title>
        <authorList>
            <person name="Davis J.T."/>
        </authorList>
    </citation>
    <scope>NUCLEOTIDE SEQUENCE [LARGE SCALE GENOMIC DNA]</scope>
    <source>
        <strain evidence="3">cv. Da-Ae</strain>
        <tissue evidence="2">Seedling</tissue>
    </source>
</reference>
<keyword evidence="1" id="KW-0472">Membrane</keyword>
<dbReference type="EMBL" id="JAGKQM010000001">
    <property type="protein sequence ID" value="KAH0942909.1"/>
    <property type="molecule type" value="Genomic_DNA"/>
</dbReference>
<keyword evidence="3" id="KW-1185">Reference proteome</keyword>